<dbReference type="Pfam" id="PF14765">
    <property type="entry name" value="PS-DH"/>
    <property type="match status" value="1"/>
</dbReference>
<gene>
    <name evidence="9" type="primary">pks9-4</name>
    <name evidence="9" type="ordered locus">BN6_47420</name>
</gene>
<organism evidence="9 10">
    <name type="scientific">Saccharothrix espanaensis (strain ATCC 51144 / DSM 44229 / JCM 9112 / NBRC 15066 / NRRL 15764)</name>
    <dbReference type="NCBI Taxonomy" id="1179773"/>
    <lineage>
        <taxon>Bacteria</taxon>
        <taxon>Bacillati</taxon>
        <taxon>Actinomycetota</taxon>
        <taxon>Actinomycetes</taxon>
        <taxon>Pseudonocardiales</taxon>
        <taxon>Pseudonocardiaceae</taxon>
        <taxon>Saccharothrix</taxon>
    </lineage>
</organism>
<dbReference type="SMART" id="SM00823">
    <property type="entry name" value="PKS_PP"/>
    <property type="match status" value="2"/>
</dbReference>
<evidence type="ECO:0000256" key="1">
    <source>
        <dbReference type="ARBA" id="ARBA00022450"/>
    </source>
</evidence>
<dbReference type="PROSITE" id="PS00606">
    <property type="entry name" value="KS3_1"/>
    <property type="match status" value="1"/>
</dbReference>
<evidence type="ECO:0000259" key="7">
    <source>
        <dbReference type="PROSITE" id="PS52004"/>
    </source>
</evidence>
<dbReference type="Proteomes" id="UP000006281">
    <property type="component" value="Chromosome"/>
</dbReference>
<dbReference type="Gene3D" id="1.10.1200.10">
    <property type="entry name" value="ACP-like"/>
    <property type="match status" value="2"/>
</dbReference>
<evidence type="ECO:0000256" key="4">
    <source>
        <dbReference type="ARBA" id="ARBA00023315"/>
    </source>
</evidence>
<dbReference type="InterPro" id="IPR016039">
    <property type="entry name" value="Thiolase-like"/>
</dbReference>
<protein>
    <submittedName>
        <fullName evidence="9">Polyketide synthase</fullName>
    </submittedName>
</protein>
<evidence type="ECO:0000259" key="8">
    <source>
        <dbReference type="PROSITE" id="PS52019"/>
    </source>
</evidence>
<dbReference type="KEGG" id="sesp:BN6_47420"/>
<dbReference type="Gene3D" id="3.40.50.720">
    <property type="entry name" value="NAD(P)-binding Rossmann-like Domain"/>
    <property type="match status" value="2"/>
</dbReference>
<dbReference type="SMART" id="SM00825">
    <property type="entry name" value="PKS_KS"/>
    <property type="match status" value="2"/>
</dbReference>
<dbReference type="InterPro" id="IPR001227">
    <property type="entry name" value="Ac_transferase_dom_sf"/>
</dbReference>
<dbReference type="Pfam" id="PF08659">
    <property type="entry name" value="KR"/>
    <property type="match status" value="2"/>
</dbReference>
<dbReference type="Gene3D" id="3.40.366.10">
    <property type="entry name" value="Malonyl-Coenzyme A Acyl Carrier Protein, domain 2"/>
    <property type="match status" value="2"/>
</dbReference>
<dbReference type="InterPro" id="IPR050091">
    <property type="entry name" value="PKS_NRPS_Biosynth_Enz"/>
</dbReference>
<dbReference type="HOGENOM" id="CLU_000022_35_2_11"/>
<dbReference type="SUPFAM" id="SSF55048">
    <property type="entry name" value="Probable ACP-binding domain of malonyl-CoA ACP transacylase"/>
    <property type="match status" value="2"/>
</dbReference>
<dbReference type="GO" id="GO:0071770">
    <property type="term" value="P:DIM/DIP cell wall layer assembly"/>
    <property type="evidence" value="ECO:0007669"/>
    <property type="project" value="TreeGrafter"/>
</dbReference>
<feature type="region of interest" description="N-terminal hotdog fold" evidence="5">
    <location>
        <begin position="1832"/>
        <end position="1965"/>
    </location>
</feature>
<dbReference type="BioCyc" id="SESP1179773:BN6_RS22935-MONOMER"/>
<keyword evidence="4" id="KW-0012">Acyltransferase</keyword>
<dbReference type="GO" id="GO:0031177">
    <property type="term" value="F:phosphopantetheine binding"/>
    <property type="evidence" value="ECO:0007669"/>
    <property type="project" value="InterPro"/>
</dbReference>
<evidence type="ECO:0000259" key="6">
    <source>
        <dbReference type="PROSITE" id="PS50075"/>
    </source>
</evidence>
<dbReference type="InterPro" id="IPR049900">
    <property type="entry name" value="PKS_mFAS_DH"/>
</dbReference>
<dbReference type="RefSeq" id="WP_015102130.1">
    <property type="nucleotide sequence ID" value="NC_019673.1"/>
</dbReference>
<dbReference type="InterPro" id="IPR009081">
    <property type="entry name" value="PP-bd_ACP"/>
</dbReference>
<dbReference type="Gene3D" id="3.10.129.110">
    <property type="entry name" value="Polyketide synthase dehydratase"/>
    <property type="match status" value="1"/>
</dbReference>
<dbReference type="SUPFAM" id="SSF47336">
    <property type="entry name" value="ACP-like"/>
    <property type="match status" value="2"/>
</dbReference>
<proteinExistence type="predicted"/>
<dbReference type="PROSITE" id="PS52004">
    <property type="entry name" value="KS3_2"/>
    <property type="match status" value="2"/>
</dbReference>
<evidence type="ECO:0000313" key="9">
    <source>
        <dbReference type="EMBL" id="CCH32018.1"/>
    </source>
</evidence>
<dbReference type="CDD" id="cd08956">
    <property type="entry name" value="KR_3_FAS_SDR_x"/>
    <property type="match status" value="1"/>
</dbReference>
<dbReference type="Pfam" id="PF02801">
    <property type="entry name" value="Ketoacyl-synt_C"/>
    <property type="match status" value="2"/>
</dbReference>
<feature type="active site" description="Proton donor; for dehydratase activity" evidence="5">
    <location>
        <position position="2033"/>
    </location>
</feature>
<dbReference type="SUPFAM" id="SSF52151">
    <property type="entry name" value="FabD/lysophospholipase-like"/>
    <property type="match status" value="2"/>
</dbReference>
<dbReference type="GO" id="GO:0005886">
    <property type="term" value="C:plasma membrane"/>
    <property type="evidence" value="ECO:0007669"/>
    <property type="project" value="TreeGrafter"/>
</dbReference>
<dbReference type="InterPro" id="IPR057326">
    <property type="entry name" value="KR_dom"/>
</dbReference>
<dbReference type="InterPro" id="IPR018201">
    <property type="entry name" value="Ketoacyl_synth_AS"/>
</dbReference>
<sequence length="2646" mass="270209">MTIDDRRPYAQGHLGAVAVVGLACRLPGAADPAAFWRLLDTATAAIGPTPADRWGTAPGGGPRLGGALPDVAGFDAGFFGIGPAEAAAADPQQRLVLELAWEALEDAGIVPAALAGTPTGVFVGAIGGDYATLAARHGGPTRHSLPGLNRGVIANRVSYVLGLRGPSLTVDSAQSSALVAVHLACESLRRGETGIALAGGVNLNLAPDSTAAAQEFGGLSPDGVGYAFDARANGYVRGEGGGVVVLKPLADALAAGDPVHAVILGGAVNNDGATPGLTVPSADAQRDVIRAALAAAGVAPADVQYVELHGTGTKVGDPLEAAALGAALGDRPDTLLVGSAKTNVGHLEGAAGVVGLIKAVLAIRERRIPASLHHTTPHPAIDLAGLRLAVATESGPWPHPDRPLVAGVSSWGMGGTNAHLVLTEAPAPADTPAVGAAAGGNLVPGAVAVPVSGKTEAALRAQAARFADLLAHADPADVAHSAATTRTAFSRRAVAVGTDAAGLVDALRDLAAGRPSPAVVTGTATATGRTVFVFPGQGSQWVGMAGGLLARSPVFAAHLAEVDAALRPHVDWSLVELLRDGLPLDRVDVVQPALFGVMVSLAKLWIAAGVRPDAVIGHSQGEIAAAHVAGALSLADAAAVVALRARVIAASAAPGGMVSVPHPVTRVLTALTPWADRLAVAAVNGPTATVVSGEPAALAELVARYRADGVDVRTVPVDYASHSPLVESLRENLSEVLGRVGSHGIRPRSADSAFYSTVTGGLLDTSLLTADYWYRNLRQTVEFADAVAAAVHDGHTSFVEISPHPVLAAGLRAIADTLPDVDITVAASLRRDEGGSARFLTALAGVHVRGGHVDWAAVGGGTRIPLPTYPFQRQRHWLDTTTTVEVVRATTAPVESTVDAKSGSALDSVLAVAAVVLGHPHADAVDPTATFRDLGFDSAGAVEFRDRLADVTGARLPSTLTFDHPTPVAVARLLDGAGAPAPEVVRRRVDDDPVVLVAAGGRWPGGADTPEALWDLLAAGVDAIGPFPADRGWDLAALYDPRARRPGTTYTREGGFLPGADRFDAAFFGLGPREAAVTDPQQRLLLEAAWEVVERAGIDPVALRGSRTGVFVGAMAQDYGPRLHETPESFEGHNLTGSLTSVASGRLSYVFGFEGPALTVDTACSSSLVALHLAVRALHAGECDLALAGGVTVMARPGLFTEFSRQRGLAPDGRCKPFADAADGTAWAEGVGLVLLERLSDARANGHRVLAVVRGSAVNQDGASNGLTAPNGPSQERVIRAALADAGLGPSDVDVVEAHGTGTALGDPIEAQAVLATYGQRAGRPLLLGSAKSNLGHTQAAAGVTGVIKMVHALRERTVPATLHVDRPSRHVDWTAGAVTVVAEPTAWPEVDRPRRAAVSSFGISGTNAHLILEEPPAEPDLPQRPPVAGPVPWVLSARSAEALRDLAARLRAHPAGDLADTGFTLATARARFEHRAVLVAADVDGFTARLDAVVSGDPTAVGVAGRTGKTAFLFTGQGSQRPGVGRGLHAAFPAFAAALDEVTAALDAHTARPVRDLLFAEPGTPDAVLLDRTEFAQPALFALEVALFALAGSFGVRPDFLIGHSVGEIAAAHVAGVMTLDDAARLVAARGALMQGVTAVGAMAAIQASEQEITPELGGGVDLAAVNGPTSVVVSGDADAVVALAARWRERGRRTKRLPVSHAFHSAHLDPVLDAFHAVAAGLSYAEPAIPVVSNVHGRLAAPGELTTADYWVAHLRGAVRFHDGVSALHDAGARTYLELGPDPVLTALTLEGVDATTAVAALRSGQPDAHAWLEALGGLHVAGTPVDWTPAFPGARRVDLPTYPFQRQRYWLDAPAPADVTAAGLAEAGHPLLGAAVDLADGRVVLTGRPGHPVTGAVLLDLVAHAGARVGLPTVASLTVHAPPAAAAGAVSVQVAVESEVDGVRAVSVHSRDGDDWVRLAEGVLADSRPVDGFRVPADARPVDVAGLYAALAGRGYEPAFAGVTAAWRHGDHVYAEVRLPAEAERHALLDAVLHAVVGIGLDDDRLLVPSVWRGVAGNSAGAEVVRVRIVPTGDDSVSINAVDQSGTPVLAVDSLVLRPVTAKARGYRIDWVPAPRADGEAAWALLGEHGPGHGFAVVEIEAAGGPVERARALTSTALDLVRGWSPDTTLVLVTRGAVATGPQDRVTDPAGAAVWGVARSAPDRVVVVDLAPGTGFDGLGAALATGARQLAVRAEVLVPTLVRVLDATDPDHDAAVTLDPDGTVLVAGGTHGAGAEVARHLVRRHGIRHLVLTGAGGADLVAELAGLGAATEVVAVDLADRAAVADLLAGLARPVTAVVHADPEAGVDAAWHLHELTGDLAAFVLYTSAASVLGDPGRPDRAAVDGFLDGIAGLRAAAGLPATSIAWGPPAGDPAAGLLPLSARAALDLLDTALDGPDAVVVAARLDAARVVSPLLRAGTPPPAVVPDVEDLSGLTPAEQERTLLLLVRSTGAAVLGHPSFDAIDPDRGFLDGGFDSLSAMRLRERLGARVGRRLPSTLVFDHPTPAAVAVFLRELLAPATASDNDTDTDTGPGPVVADLDRLAERLGDPLDDAVRAAVVDRLRGLLSRLDTGLDSGLDPGPVPAVEGTDELFDLIDAELRLS</sequence>
<dbReference type="InterPro" id="IPR016035">
    <property type="entry name" value="Acyl_Trfase/lysoPLipase"/>
</dbReference>
<feature type="region of interest" description="C-terminal hotdog fold" evidence="5">
    <location>
        <begin position="1982"/>
        <end position="2109"/>
    </location>
</feature>
<dbReference type="InterPro" id="IPR020841">
    <property type="entry name" value="PKS_Beta-ketoAc_synthase_dom"/>
</dbReference>
<keyword evidence="3" id="KW-0808">Transferase</keyword>
<feature type="domain" description="Ketosynthase family 3 (KS3)" evidence="7">
    <location>
        <begin position="14"/>
        <end position="424"/>
    </location>
</feature>
<dbReference type="PROSITE" id="PS51257">
    <property type="entry name" value="PROKAR_LIPOPROTEIN"/>
    <property type="match status" value="1"/>
</dbReference>
<dbReference type="Gene3D" id="3.40.47.10">
    <property type="match status" value="2"/>
</dbReference>
<feature type="domain" description="Ketosynthase family 3 (KS3)" evidence="7">
    <location>
        <begin position="991"/>
        <end position="1415"/>
    </location>
</feature>
<dbReference type="FunFam" id="3.40.366.10:FF:000002">
    <property type="entry name" value="Probable polyketide synthase 2"/>
    <property type="match status" value="1"/>
</dbReference>
<dbReference type="SUPFAM" id="SSF53901">
    <property type="entry name" value="Thiolase-like"/>
    <property type="match status" value="2"/>
</dbReference>
<dbReference type="Pfam" id="PF00550">
    <property type="entry name" value="PP-binding"/>
    <property type="match status" value="2"/>
</dbReference>
<dbReference type="PANTHER" id="PTHR43775">
    <property type="entry name" value="FATTY ACID SYNTHASE"/>
    <property type="match status" value="1"/>
</dbReference>
<accession>K0K640</accession>
<dbReference type="InterPro" id="IPR020807">
    <property type="entry name" value="PKS_DH"/>
</dbReference>
<dbReference type="InterPro" id="IPR014030">
    <property type="entry name" value="Ketoacyl_synth_N"/>
</dbReference>
<dbReference type="eggNOG" id="COG3321">
    <property type="taxonomic scope" value="Bacteria"/>
</dbReference>
<dbReference type="InterPro" id="IPR020806">
    <property type="entry name" value="PKS_PP-bd"/>
</dbReference>
<dbReference type="OrthoDB" id="9778690at2"/>
<evidence type="ECO:0000256" key="2">
    <source>
        <dbReference type="ARBA" id="ARBA00022553"/>
    </source>
</evidence>
<dbReference type="PATRIC" id="fig|1179773.3.peg.4750"/>
<dbReference type="PROSITE" id="PS52019">
    <property type="entry name" value="PKS_MFAS_DH"/>
    <property type="match status" value="1"/>
</dbReference>
<dbReference type="eggNOG" id="COG1088">
    <property type="taxonomic scope" value="Bacteria"/>
</dbReference>
<dbReference type="GO" id="GO:0006633">
    <property type="term" value="P:fatty acid biosynthetic process"/>
    <property type="evidence" value="ECO:0007669"/>
    <property type="project" value="InterPro"/>
</dbReference>
<dbReference type="GO" id="GO:0004315">
    <property type="term" value="F:3-oxoacyl-[acyl-carrier-protein] synthase activity"/>
    <property type="evidence" value="ECO:0007669"/>
    <property type="project" value="InterPro"/>
</dbReference>
<dbReference type="CDD" id="cd00833">
    <property type="entry name" value="PKS"/>
    <property type="match status" value="2"/>
</dbReference>
<dbReference type="Pfam" id="PF16197">
    <property type="entry name" value="KAsynt_C_assoc"/>
    <property type="match status" value="2"/>
</dbReference>
<keyword evidence="2" id="KW-0597">Phosphoprotein</keyword>
<evidence type="ECO:0000256" key="5">
    <source>
        <dbReference type="PROSITE-ProRule" id="PRU01363"/>
    </source>
</evidence>
<dbReference type="InterPro" id="IPR016036">
    <property type="entry name" value="Malonyl_transacylase_ACP-bd"/>
</dbReference>
<evidence type="ECO:0000313" key="10">
    <source>
        <dbReference type="Proteomes" id="UP000006281"/>
    </source>
</evidence>
<dbReference type="InterPro" id="IPR042104">
    <property type="entry name" value="PKS_dehydratase_sf"/>
</dbReference>
<dbReference type="GO" id="GO:0005737">
    <property type="term" value="C:cytoplasm"/>
    <property type="evidence" value="ECO:0007669"/>
    <property type="project" value="TreeGrafter"/>
</dbReference>
<dbReference type="EMBL" id="HE804045">
    <property type="protein sequence ID" value="CCH32018.1"/>
    <property type="molecule type" value="Genomic_DNA"/>
</dbReference>
<dbReference type="Pfam" id="PF00698">
    <property type="entry name" value="Acyl_transf_1"/>
    <property type="match status" value="2"/>
</dbReference>
<dbReference type="Gene3D" id="3.30.70.3290">
    <property type="match status" value="2"/>
</dbReference>
<dbReference type="PANTHER" id="PTHR43775:SF51">
    <property type="entry name" value="INACTIVE PHENOLPHTHIOCEROL SYNTHESIS POLYKETIDE SYNTHASE TYPE I PKS1-RELATED"/>
    <property type="match status" value="1"/>
</dbReference>
<dbReference type="SMART" id="SM00827">
    <property type="entry name" value="PKS_AT"/>
    <property type="match status" value="2"/>
</dbReference>
<name>K0K640_SACES</name>
<dbReference type="InterPro" id="IPR036736">
    <property type="entry name" value="ACP-like_sf"/>
</dbReference>
<keyword evidence="10" id="KW-1185">Reference proteome</keyword>
<feature type="domain" description="Carrier" evidence="6">
    <location>
        <begin position="903"/>
        <end position="978"/>
    </location>
</feature>
<feature type="domain" description="PKS/mFAS DH" evidence="8">
    <location>
        <begin position="1832"/>
        <end position="2109"/>
    </location>
</feature>
<dbReference type="STRING" id="1179773.BN6_47420"/>
<dbReference type="FunFam" id="3.40.47.10:FF:000019">
    <property type="entry name" value="Polyketide synthase type I"/>
    <property type="match status" value="1"/>
</dbReference>
<dbReference type="InterPro" id="IPR036291">
    <property type="entry name" value="NAD(P)-bd_dom_sf"/>
</dbReference>
<evidence type="ECO:0000256" key="3">
    <source>
        <dbReference type="ARBA" id="ARBA00022679"/>
    </source>
</evidence>
<dbReference type="InterPro" id="IPR032821">
    <property type="entry name" value="PKS_assoc"/>
</dbReference>
<keyword evidence="1" id="KW-0596">Phosphopantetheine</keyword>
<dbReference type="InterPro" id="IPR014043">
    <property type="entry name" value="Acyl_transferase_dom"/>
</dbReference>
<feature type="domain" description="Carrier" evidence="6">
    <location>
        <begin position="2482"/>
        <end position="2560"/>
    </location>
</feature>
<dbReference type="SMART" id="SM00822">
    <property type="entry name" value="PKS_KR"/>
    <property type="match status" value="1"/>
</dbReference>
<dbReference type="InterPro" id="IPR049551">
    <property type="entry name" value="PKS_DH_C"/>
</dbReference>
<dbReference type="GO" id="GO:0004312">
    <property type="term" value="F:fatty acid synthase activity"/>
    <property type="evidence" value="ECO:0007669"/>
    <property type="project" value="TreeGrafter"/>
</dbReference>
<dbReference type="Pfam" id="PF00109">
    <property type="entry name" value="ketoacyl-synt"/>
    <property type="match status" value="2"/>
</dbReference>
<dbReference type="SUPFAM" id="SSF51735">
    <property type="entry name" value="NAD(P)-binding Rossmann-fold domains"/>
    <property type="match status" value="2"/>
</dbReference>
<reference evidence="9 10" key="1">
    <citation type="journal article" date="2012" name="BMC Genomics">
        <title>Complete genome sequence of Saccharothrix espanaensis DSM 44229T and comparison to the other completely sequenced Pseudonocardiaceae.</title>
        <authorList>
            <person name="Strobel T."/>
            <person name="Al-Dilaimi A."/>
            <person name="Blom J."/>
            <person name="Gessner A."/>
            <person name="Kalinowski J."/>
            <person name="Luzhetska M."/>
            <person name="Puhler A."/>
            <person name="Szczepanowski R."/>
            <person name="Bechthold A."/>
            <person name="Ruckert C."/>
        </authorList>
    </citation>
    <scope>NUCLEOTIDE SEQUENCE [LARGE SCALE GENOMIC DNA]</scope>
    <source>
        <strain evidence="10">ATCC 51144 / DSM 44229 / JCM 9112 / NBRC 15066 / NRRL 15764</strain>
    </source>
</reference>
<dbReference type="InterPro" id="IPR013968">
    <property type="entry name" value="PKS_KR"/>
</dbReference>
<dbReference type="InterPro" id="IPR014031">
    <property type="entry name" value="Ketoacyl_synth_C"/>
</dbReference>
<dbReference type="PROSITE" id="PS50075">
    <property type="entry name" value="CARRIER"/>
    <property type="match status" value="2"/>
</dbReference>
<dbReference type="SMART" id="SM00826">
    <property type="entry name" value="PKS_DH"/>
    <property type="match status" value="1"/>
</dbReference>
<feature type="active site" description="Proton acceptor; for dehydratase activity" evidence="5">
    <location>
        <position position="1872"/>
    </location>
</feature>